<evidence type="ECO:0000313" key="6">
    <source>
        <dbReference type="Proteomes" id="UP000199706"/>
    </source>
</evidence>
<dbReference type="SUPFAM" id="SSF53335">
    <property type="entry name" value="S-adenosyl-L-methionine-dependent methyltransferases"/>
    <property type="match status" value="1"/>
</dbReference>
<reference evidence="5 6" key="1">
    <citation type="submission" date="2016-10" db="EMBL/GenBank/DDBJ databases">
        <authorList>
            <person name="de Groot N.N."/>
        </authorList>
    </citation>
    <scope>NUCLEOTIDE SEQUENCE [LARGE SCALE GENOMIC DNA]</scope>
    <source>
        <strain evidence="5 6">LMG 2247</strain>
    </source>
</reference>
<dbReference type="InterPro" id="IPR051052">
    <property type="entry name" value="Diverse_substrate_MTase"/>
</dbReference>
<evidence type="ECO:0000256" key="1">
    <source>
        <dbReference type="ARBA" id="ARBA00008361"/>
    </source>
</evidence>
<dbReference type="CDD" id="cd02440">
    <property type="entry name" value="AdoMet_MTases"/>
    <property type="match status" value="1"/>
</dbReference>
<dbReference type="Pfam" id="PF08241">
    <property type="entry name" value="Methyltransf_11"/>
    <property type="match status" value="1"/>
</dbReference>
<gene>
    <name evidence="5" type="ORF">SAMN05216466_118162</name>
</gene>
<dbReference type="Gene3D" id="3.40.50.150">
    <property type="entry name" value="Vaccinia Virus protein VP39"/>
    <property type="match status" value="1"/>
</dbReference>
<evidence type="ECO:0000259" key="4">
    <source>
        <dbReference type="Pfam" id="PF08241"/>
    </source>
</evidence>
<sequence length="277" mass="30627">MTELSPVETYLQDFHQRQPGATSALFGKLRARSSVAEYASSYAALVECVPDTQAPLTVLDLACGDGHLLKLLADRQHPSLRLIGVDMSQGELDVARATLPGHVVLLKERAQALSVETGSVDCVLSHMAMMLMDDIEQVIKEIGRVLRPQGQFATVVGRTFLLGEANQALLKVLVPILKEDASGLHFGDARTRTETGMTELLARDFTNLQFEDLDLDWQPLPDELWDSLTETYDIDRLSEPAKARLREDALDALSHLQQSDGKIRTGWGVRLIRAQVK</sequence>
<dbReference type="GO" id="GO:0032259">
    <property type="term" value="P:methylation"/>
    <property type="evidence" value="ECO:0007669"/>
    <property type="project" value="UniProtKB-KW"/>
</dbReference>
<dbReference type="Proteomes" id="UP000199706">
    <property type="component" value="Unassembled WGS sequence"/>
</dbReference>
<dbReference type="InterPro" id="IPR013216">
    <property type="entry name" value="Methyltransf_11"/>
</dbReference>
<dbReference type="EMBL" id="FNCJ01000018">
    <property type="protein sequence ID" value="SDI19956.1"/>
    <property type="molecule type" value="Genomic_DNA"/>
</dbReference>
<dbReference type="RefSeq" id="WP_090691136.1">
    <property type="nucleotide sequence ID" value="NZ_CADERL010000003.1"/>
</dbReference>
<comment type="similarity">
    <text evidence="1">Belongs to the methyltransferase superfamily.</text>
</comment>
<feature type="domain" description="Methyltransferase type 11" evidence="4">
    <location>
        <begin position="59"/>
        <end position="153"/>
    </location>
</feature>
<dbReference type="GO" id="GO:0008757">
    <property type="term" value="F:S-adenosylmethionine-dependent methyltransferase activity"/>
    <property type="evidence" value="ECO:0007669"/>
    <property type="project" value="InterPro"/>
</dbReference>
<evidence type="ECO:0000256" key="3">
    <source>
        <dbReference type="ARBA" id="ARBA00022679"/>
    </source>
</evidence>
<name>A0A1G8ILX0_9BURK</name>
<organism evidence="5 6">
    <name type="scientific">Paraburkholderia phenazinium</name>
    <dbReference type="NCBI Taxonomy" id="60549"/>
    <lineage>
        <taxon>Bacteria</taxon>
        <taxon>Pseudomonadati</taxon>
        <taxon>Pseudomonadota</taxon>
        <taxon>Betaproteobacteria</taxon>
        <taxon>Burkholderiales</taxon>
        <taxon>Burkholderiaceae</taxon>
        <taxon>Paraburkholderia</taxon>
    </lineage>
</organism>
<evidence type="ECO:0000313" key="5">
    <source>
        <dbReference type="EMBL" id="SDI19956.1"/>
    </source>
</evidence>
<proteinExistence type="inferred from homology"/>
<keyword evidence="2 5" id="KW-0489">Methyltransferase</keyword>
<dbReference type="PANTHER" id="PTHR44942">
    <property type="entry name" value="METHYLTRANSF_11 DOMAIN-CONTAINING PROTEIN"/>
    <property type="match status" value="1"/>
</dbReference>
<evidence type="ECO:0000256" key="2">
    <source>
        <dbReference type="ARBA" id="ARBA00022603"/>
    </source>
</evidence>
<dbReference type="OrthoDB" id="65624at2"/>
<dbReference type="InterPro" id="IPR029063">
    <property type="entry name" value="SAM-dependent_MTases_sf"/>
</dbReference>
<dbReference type="AlphaFoldDB" id="A0A1G8ILX0"/>
<accession>A0A1G8ILX0</accession>
<protein>
    <submittedName>
        <fullName evidence="5">Methyltransferase domain-containing protein</fullName>
    </submittedName>
</protein>
<dbReference type="PANTHER" id="PTHR44942:SF4">
    <property type="entry name" value="METHYLTRANSFERASE TYPE 11 DOMAIN-CONTAINING PROTEIN"/>
    <property type="match status" value="1"/>
</dbReference>
<keyword evidence="3 5" id="KW-0808">Transferase</keyword>